<keyword evidence="3" id="KW-1185">Reference proteome</keyword>
<evidence type="ECO:0000313" key="2">
    <source>
        <dbReference type="EMBL" id="OWL95980.1"/>
    </source>
</evidence>
<proteinExistence type="predicted"/>
<dbReference type="AlphaFoldDB" id="A0A246BM08"/>
<dbReference type="Proteomes" id="UP000197208">
    <property type="component" value="Unassembled WGS sequence"/>
</dbReference>
<comment type="caution">
    <text evidence="2">The sequence shown here is derived from an EMBL/GenBank/DDBJ whole genome shotgun (WGS) entry which is preliminary data.</text>
</comment>
<sequence length="240" mass="27288">MKCTHVYTPAQARPHPRRRATLRPVRILELDTWPRRHHFDLFRTYTQPDFNVTAPVDVTAFHAHVRERGAPFMVATTYVLARAANEYQPFRWRIRGEQVVEHDVVHPSVTAAEEHDDLFRFCALPYSPHASTFLSGAADALRASREQPHVRITPGQDELLYLSSLPWLAFTGITHAQSLTPPDSIPRLTTGRFTPQNGRLTMPLSVQVHHALMDGRHVAEYFARVQTLLDDPTLLDHGPA</sequence>
<accession>A0A246BM08</accession>
<dbReference type="PANTHER" id="PTHR38474:SF1">
    <property type="entry name" value="SLR0299 PROTEIN"/>
    <property type="match status" value="1"/>
</dbReference>
<evidence type="ECO:0000313" key="3">
    <source>
        <dbReference type="Proteomes" id="UP000197208"/>
    </source>
</evidence>
<dbReference type="Gene3D" id="3.30.559.10">
    <property type="entry name" value="Chloramphenicol acetyltransferase-like domain"/>
    <property type="match status" value="1"/>
</dbReference>
<dbReference type="SUPFAM" id="SSF52777">
    <property type="entry name" value="CoA-dependent acyltransferases"/>
    <property type="match status" value="1"/>
</dbReference>
<dbReference type="PANTHER" id="PTHR38474">
    <property type="entry name" value="SLR0299 PROTEIN"/>
    <property type="match status" value="1"/>
</dbReference>
<name>A0A246BM08_9DEIO</name>
<evidence type="ECO:0000256" key="1">
    <source>
        <dbReference type="PIRSR" id="PIRSR000440-1"/>
    </source>
</evidence>
<organism evidence="2 3">
    <name type="scientific">Deinococcus indicus</name>
    <dbReference type="NCBI Taxonomy" id="223556"/>
    <lineage>
        <taxon>Bacteria</taxon>
        <taxon>Thermotogati</taxon>
        <taxon>Deinococcota</taxon>
        <taxon>Deinococci</taxon>
        <taxon>Deinococcales</taxon>
        <taxon>Deinococcaceae</taxon>
        <taxon>Deinococcus</taxon>
    </lineage>
</organism>
<dbReference type="PIRSF" id="PIRSF000440">
    <property type="entry name" value="CAT"/>
    <property type="match status" value="1"/>
</dbReference>
<dbReference type="GO" id="GO:0008811">
    <property type="term" value="F:chloramphenicol O-acetyltransferase activity"/>
    <property type="evidence" value="ECO:0007669"/>
    <property type="project" value="InterPro"/>
</dbReference>
<evidence type="ECO:0008006" key="4">
    <source>
        <dbReference type="Google" id="ProtNLM"/>
    </source>
</evidence>
<dbReference type="EMBL" id="NHMK01000013">
    <property type="protein sequence ID" value="OWL95980.1"/>
    <property type="molecule type" value="Genomic_DNA"/>
</dbReference>
<protein>
    <recommendedName>
        <fullName evidence="4">Chloramphenicol acetyltransferase</fullName>
    </recommendedName>
</protein>
<dbReference type="InterPro" id="IPR023213">
    <property type="entry name" value="CAT-like_dom_sf"/>
</dbReference>
<gene>
    <name evidence="2" type="ORF">CBQ26_10405</name>
</gene>
<dbReference type="Pfam" id="PF00302">
    <property type="entry name" value="CAT"/>
    <property type="match status" value="1"/>
</dbReference>
<dbReference type="OrthoDB" id="9801766at2"/>
<reference evidence="2 3" key="1">
    <citation type="submission" date="2017-05" db="EMBL/GenBank/DDBJ databases">
        <title>De novo genome assembly of Deniococcus indicus strain DR1.</title>
        <authorList>
            <person name="Chauhan D."/>
            <person name="Yennamalli R.M."/>
            <person name="Priyadarshini R."/>
        </authorList>
    </citation>
    <scope>NUCLEOTIDE SEQUENCE [LARGE SCALE GENOMIC DNA]</scope>
    <source>
        <strain evidence="2 3">DR1</strain>
    </source>
</reference>
<dbReference type="SMART" id="SM01059">
    <property type="entry name" value="CAT"/>
    <property type="match status" value="1"/>
</dbReference>
<dbReference type="InterPro" id="IPR001707">
    <property type="entry name" value="Cmp_AcTrfase"/>
</dbReference>
<feature type="active site" description="Proton acceptor" evidence="1">
    <location>
        <position position="210"/>
    </location>
</feature>